<protein>
    <submittedName>
        <fullName evidence="2">LPS assembly lipoprotein LptE</fullName>
    </submittedName>
</protein>
<keyword evidence="1" id="KW-0732">Signal</keyword>
<organism evidence="2 3">
    <name type="scientific">Ruixingdingia sedimenti</name>
    <dbReference type="NCBI Taxonomy" id="3073604"/>
    <lineage>
        <taxon>Bacteria</taxon>
        <taxon>Pseudomonadati</taxon>
        <taxon>Pseudomonadota</taxon>
        <taxon>Alphaproteobacteria</taxon>
        <taxon>Rhodobacterales</taxon>
        <taxon>Paracoccaceae</taxon>
        <taxon>Ruixingdingia</taxon>
    </lineage>
</organism>
<evidence type="ECO:0000256" key="1">
    <source>
        <dbReference type="SAM" id="SignalP"/>
    </source>
</evidence>
<feature type="signal peptide" evidence="1">
    <location>
        <begin position="1"/>
        <end position="26"/>
    </location>
</feature>
<dbReference type="InterPro" id="IPR007485">
    <property type="entry name" value="LPS_assembly_LptE"/>
</dbReference>
<dbReference type="Pfam" id="PF04390">
    <property type="entry name" value="LptE"/>
    <property type="match status" value="1"/>
</dbReference>
<proteinExistence type="predicted"/>
<accession>A0ABU1F717</accession>
<dbReference type="Proteomes" id="UP001247754">
    <property type="component" value="Unassembled WGS sequence"/>
</dbReference>
<name>A0ABU1F717_9RHOB</name>
<gene>
    <name evidence="2" type="primary">lptE</name>
    <name evidence="2" type="ORF">RGD00_07250</name>
</gene>
<keyword evidence="3" id="KW-1185">Reference proteome</keyword>
<dbReference type="RefSeq" id="WP_310456642.1">
    <property type="nucleotide sequence ID" value="NZ_JAVKPH010000006.1"/>
</dbReference>
<sequence length="161" mass="16885">MSSSDRRTVLLMLGALPLAACGFAPAYGPGGAGAALHGAVRMAEPRDENAWELVVRLEERLGRAAAPRYALDYTVTTEKIGAGITPSRAITRYTMTGAATFRLTESATGTVVAEGRVEGFTGWSATGSTVATLTAEEDARVRLMRILADRIVTRLLATGAA</sequence>
<dbReference type="EMBL" id="JAVKPH010000006">
    <property type="protein sequence ID" value="MDR5652393.1"/>
    <property type="molecule type" value="Genomic_DNA"/>
</dbReference>
<dbReference type="Gene3D" id="3.30.160.150">
    <property type="entry name" value="Lipoprotein like domain"/>
    <property type="match status" value="1"/>
</dbReference>
<keyword evidence="2" id="KW-0449">Lipoprotein</keyword>
<reference evidence="2 3" key="1">
    <citation type="submission" date="2023-09" db="EMBL/GenBank/DDBJ databases">
        <title>Xinfangfangia sedmenti sp. nov., isolated the sedment.</title>
        <authorList>
            <person name="Xu L."/>
        </authorList>
    </citation>
    <scope>NUCLEOTIDE SEQUENCE [LARGE SCALE GENOMIC DNA]</scope>
    <source>
        <strain evidence="2 3">LG-4</strain>
    </source>
</reference>
<comment type="caution">
    <text evidence="2">The sequence shown here is derived from an EMBL/GenBank/DDBJ whole genome shotgun (WGS) entry which is preliminary data.</text>
</comment>
<evidence type="ECO:0000313" key="3">
    <source>
        <dbReference type="Proteomes" id="UP001247754"/>
    </source>
</evidence>
<feature type="chain" id="PRO_5047375263" evidence="1">
    <location>
        <begin position="27"/>
        <end position="161"/>
    </location>
</feature>
<evidence type="ECO:0000313" key="2">
    <source>
        <dbReference type="EMBL" id="MDR5652393.1"/>
    </source>
</evidence>